<evidence type="ECO:0000313" key="3">
    <source>
        <dbReference type="EMBL" id="MBB5781443.1"/>
    </source>
</evidence>
<evidence type="ECO:0000313" key="4">
    <source>
        <dbReference type="Proteomes" id="UP000579153"/>
    </source>
</evidence>
<dbReference type="AlphaFoldDB" id="A0A7W9GCU9"/>
<comment type="catalytic activity">
    <reaction evidence="1">
        <text>alpha,alpha-trehalose + 3'-phosphoadenylyl sulfate = 2-O-sulfo-alpha,alpha-trehalose + adenosine 3',5'-bisphosphate + H(+)</text>
        <dbReference type="Rhea" id="RHEA:41608"/>
        <dbReference type="ChEBI" id="CHEBI:15378"/>
        <dbReference type="ChEBI" id="CHEBI:16551"/>
        <dbReference type="ChEBI" id="CHEBI:58339"/>
        <dbReference type="ChEBI" id="CHEBI:58343"/>
        <dbReference type="ChEBI" id="CHEBI:60091"/>
        <dbReference type="EC" id="2.8.2.37"/>
    </reaction>
</comment>
<comment type="similarity">
    <text evidence="1">Belongs to the Stf0 sulfotransferase family.</text>
</comment>
<organism evidence="3 4">
    <name type="scientific">Nonomuraea jabiensis</name>
    <dbReference type="NCBI Taxonomy" id="882448"/>
    <lineage>
        <taxon>Bacteria</taxon>
        <taxon>Bacillati</taxon>
        <taxon>Actinomycetota</taxon>
        <taxon>Actinomycetes</taxon>
        <taxon>Streptosporangiales</taxon>
        <taxon>Streptosporangiaceae</taxon>
        <taxon>Nonomuraea</taxon>
    </lineage>
</organism>
<comment type="function">
    <text evidence="1">Catalyzes the sulfuryl group transfer from 3'-phosphoadenosine-5'-phosphosulfate (PAPS) to trehalose, leading to trehalose-2-sulfate (T2S).</text>
</comment>
<keyword evidence="1 3" id="KW-0808">Transferase</keyword>
<dbReference type="InterPro" id="IPR027417">
    <property type="entry name" value="P-loop_NTPase"/>
</dbReference>
<gene>
    <name evidence="3" type="ORF">HD596_008199</name>
</gene>
<sequence>MAVPSGYILCGTPRTGSTLLCSLLSSTGVLGRPESYFREPDEATWAQRLGVPTEGARARDYRDFVRAVSDVARTENGVFGVRIMWGSLERVTDGLRGSRDETDLATLERALGPLTLIHLRREDLLGQAVSWSRAEQTGYWQQGDVASRRPHENLDEMRRLLETIRDHNQAWESWFRCQGVSPHEVTYEQLVGDPGAVVEGIAARLRVDLPPGWQPKSVHQKQADEVNEKWALALRASLAARPL</sequence>
<dbReference type="InterPro" id="IPR015124">
    <property type="entry name" value="Stf0"/>
</dbReference>
<dbReference type="Proteomes" id="UP000579153">
    <property type="component" value="Unassembled WGS sequence"/>
</dbReference>
<comment type="caution">
    <text evidence="3">The sequence shown here is derived from an EMBL/GenBank/DDBJ whole genome shotgun (WGS) entry which is preliminary data.</text>
</comment>
<dbReference type="RefSeq" id="WP_185074741.1">
    <property type="nucleotide sequence ID" value="NZ_JACHMB010000001.1"/>
</dbReference>
<keyword evidence="4" id="KW-1185">Reference proteome</keyword>
<comment type="pathway">
    <text evidence="1">Glycolipid metabolism.</text>
</comment>
<evidence type="ECO:0000256" key="1">
    <source>
        <dbReference type="PIRNR" id="PIRNR021497"/>
    </source>
</evidence>
<dbReference type="SUPFAM" id="SSF52540">
    <property type="entry name" value="P-loop containing nucleoside triphosphate hydrolases"/>
    <property type="match status" value="1"/>
</dbReference>
<feature type="domain" description="Sulphotransferase Stf0" evidence="2">
    <location>
        <begin position="7"/>
        <end position="235"/>
    </location>
</feature>
<dbReference type="Pfam" id="PF09037">
    <property type="entry name" value="Sulphotransf"/>
    <property type="match status" value="1"/>
</dbReference>
<dbReference type="PIRSF" id="PIRSF021497">
    <property type="entry name" value="Sulphotransferase_Stf0"/>
    <property type="match status" value="1"/>
</dbReference>
<dbReference type="GO" id="GO:0016740">
    <property type="term" value="F:transferase activity"/>
    <property type="evidence" value="ECO:0007669"/>
    <property type="project" value="UniProtKB-UniRule"/>
</dbReference>
<proteinExistence type="inferred from homology"/>
<reference evidence="3 4" key="1">
    <citation type="submission" date="2020-08" db="EMBL/GenBank/DDBJ databases">
        <title>Sequencing the genomes of 1000 actinobacteria strains.</title>
        <authorList>
            <person name="Klenk H.-P."/>
        </authorList>
    </citation>
    <scope>NUCLEOTIDE SEQUENCE [LARGE SCALE GENOMIC DNA]</scope>
    <source>
        <strain evidence="3 4">DSM 45507</strain>
    </source>
</reference>
<dbReference type="EMBL" id="JACHMB010000001">
    <property type="protein sequence ID" value="MBB5781443.1"/>
    <property type="molecule type" value="Genomic_DNA"/>
</dbReference>
<keyword evidence="1" id="KW-0119">Carbohydrate metabolism</keyword>
<protein>
    <recommendedName>
        <fullName evidence="1">Trehalose 2-sulfotransferase</fullName>
    </recommendedName>
</protein>
<accession>A0A7W9GCU9</accession>
<name>A0A7W9GCU9_9ACTN</name>
<dbReference type="InterPro" id="IPR024628">
    <property type="entry name" value="Sulfotransferase_Stf0_dom"/>
</dbReference>
<dbReference type="Gene3D" id="3.40.50.300">
    <property type="entry name" value="P-loop containing nucleotide triphosphate hydrolases"/>
    <property type="match status" value="1"/>
</dbReference>
<evidence type="ECO:0000259" key="2">
    <source>
        <dbReference type="Pfam" id="PF09037"/>
    </source>
</evidence>